<keyword evidence="2" id="KW-1003">Cell membrane</keyword>
<dbReference type="AlphaFoldDB" id="A0A8J3TN55"/>
<evidence type="ECO:0000256" key="6">
    <source>
        <dbReference type="SAM" id="Phobius"/>
    </source>
</evidence>
<accession>A0A8J3TN55</accession>
<dbReference type="PANTHER" id="PTHR30287:SF2">
    <property type="entry name" value="BLL1001 PROTEIN"/>
    <property type="match status" value="1"/>
</dbReference>
<evidence type="ECO:0000256" key="4">
    <source>
        <dbReference type="ARBA" id="ARBA00022989"/>
    </source>
</evidence>
<feature type="transmembrane region" description="Helical" evidence="6">
    <location>
        <begin position="339"/>
        <end position="358"/>
    </location>
</feature>
<gene>
    <name evidence="8" type="ORF">Pmi06nite_29300</name>
</gene>
<dbReference type="RefSeq" id="WP_203953475.1">
    <property type="nucleotide sequence ID" value="NZ_BOOO01000015.1"/>
</dbReference>
<evidence type="ECO:0000256" key="2">
    <source>
        <dbReference type="ARBA" id="ARBA00022475"/>
    </source>
</evidence>
<proteinExistence type="predicted"/>
<name>A0A8J3TN55_9ACTN</name>
<keyword evidence="4 6" id="KW-1133">Transmembrane helix</keyword>
<evidence type="ECO:0000256" key="5">
    <source>
        <dbReference type="ARBA" id="ARBA00023136"/>
    </source>
</evidence>
<sequence>MSVGRGRGGASASRDVLLGMRFAFAGGRDGWTRTVLTAVGVGIGVALLLLAAAVPGALQARQERTDARSDLRLGEQIPAAADTMLVGQVDTSFRQTPVRGRLLHPEGPRAPVPPGLTAVPRPGEVVVSPALKDLLDSPDGRLFAPRLGGARVTGTIRQEGLSGPGELAFYRGVDALPADEATRLRTFGDDFSSEGLGTLLSVLVVIIIVVLLLPIAVFLGAAVRFGSEGRDRRMAALRLIGADRRMTRLMAAGETMAGACLGLLVGGVLFLVGRQVAPMLSLWDISVYASDVRPSLPLVAVIVLAVPAMSVAVSVIALRGVAIEPLGVTRRATPPRRRLWWRLILPGIGLVLLVPLVGGLPATMGGVVQYQVAAGAVLLLIGAVTVLPWVIELVVRPLRGGPVGWQLAVRRLQLDSAMSARLVNGIAVAVAGAIALQMLFAAAQKESTVQTRQDPSRAQAQIRTHDPASAGRIAARLRATPGVTRATETLVDGVSAEPPAGAAGRDPVFAVLQVGDCAALAEYADLGSCAGGDVFIARATPVDPAAQEAIRPGATVTVGEGGPRWKVPGDARQVPARKDPSGVYQDVILATPGVVDADAVPRSIANTFVSVDPGDPDAMDRVRNVVAQLDPLGTVATLAASATVGRFDGIRRGLYVGVMVTLLLIGASMLVGTVEQLRDRRRLLAMLVAVGTRRSALSWSVLWQTFIPVMIGLVLAVVFGLGLGVALLRMVSVPVSIDWATVAISAGIGAAVVLLVTALSLPTLWRLTRPEGLRME</sequence>
<dbReference type="InterPro" id="IPR003838">
    <property type="entry name" value="ABC3_permease_C"/>
</dbReference>
<organism evidence="8 9">
    <name type="scientific">Planotetraspora mira</name>
    <dbReference type="NCBI Taxonomy" id="58121"/>
    <lineage>
        <taxon>Bacteria</taxon>
        <taxon>Bacillati</taxon>
        <taxon>Actinomycetota</taxon>
        <taxon>Actinomycetes</taxon>
        <taxon>Streptosporangiales</taxon>
        <taxon>Streptosporangiaceae</taxon>
        <taxon>Planotetraspora</taxon>
    </lineage>
</organism>
<comment type="caution">
    <text evidence="8">The sequence shown here is derived from an EMBL/GenBank/DDBJ whole genome shotgun (WGS) entry which is preliminary data.</text>
</comment>
<keyword evidence="3 6" id="KW-0812">Transmembrane</keyword>
<keyword evidence="9" id="KW-1185">Reference proteome</keyword>
<feature type="transmembrane region" description="Helical" evidence="6">
    <location>
        <begin position="199"/>
        <end position="223"/>
    </location>
</feature>
<feature type="transmembrane region" description="Helical" evidence="6">
    <location>
        <begin position="653"/>
        <end position="671"/>
    </location>
</feature>
<dbReference type="Proteomes" id="UP000650628">
    <property type="component" value="Unassembled WGS sequence"/>
</dbReference>
<dbReference type="GO" id="GO:0005886">
    <property type="term" value="C:plasma membrane"/>
    <property type="evidence" value="ECO:0007669"/>
    <property type="project" value="UniProtKB-SubCell"/>
</dbReference>
<evidence type="ECO:0000313" key="8">
    <source>
        <dbReference type="EMBL" id="GII29488.1"/>
    </source>
</evidence>
<evidence type="ECO:0000259" key="7">
    <source>
        <dbReference type="Pfam" id="PF02687"/>
    </source>
</evidence>
<feature type="transmembrane region" description="Helical" evidence="6">
    <location>
        <begin position="370"/>
        <end position="391"/>
    </location>
</feature>
<feature type="transmembrane region" description="Helical" evidence="6">
    <location>
        <begin position="709"/>
        <end position="728"/>
    </location>
</feature>
<protein>
    <submittedName>
        <fullName evidence="8">Membrane protein</fullName>
    </submittedName>
</protein>
<feature type="transmembrane region" description="Helical" evidence="6">
    <location>
        <begin position="35"/>
        <end position="58"/>
    </location>
</feature>
<dbReference type="EMBL" id="BOOO01000015">
    <property type="protein sequence ID" value="GII29488.1"/>
    <property type="molecule type" value="Genomic_DNA"/>
</dbReference>
<feature type="transmembrane region" description="Helical" evidence="6">
    <location>
        <begin position="255"/>
        <end position="276"/>
    </location>
</feature>
<feature type="transmembrane region" description="Helical" evidence="6">
    <location>
        <begin position="740"/>
        <end position="765"/>
    </location>
</feature>
<dbReference type="Pfam" id="PF02687">
    <property type="entry name" value="FtsX"/>
    <property type="match status" value="2"/>
</dbReference>
<reference evidence="8 9" key="1">
    <citation type="submission" date="2021-01" db="EMBL/GenBank/DDBJ databases">
        <title>Whole genome shotgun sequence of Planotetraspora mira NBRC 15435.</title>
        <authorList>
            <person name="Komaki H."/>
            <person name="Tamura T."/>
        </authorList>
    </citation>
    <scope>NUCLEOTIDE SEQUENCE [LARGE SCALE GENOMIC DNA]</scope>
    <source>
        <strain evidence="8 9">NBRC 15435</strain>
    </source>
</reference>
<feature type="domain" description="ABC3 transporter permease C-terminal" evidence="7">
    <location>
        <begin position="658"/>
        <end position="761"/>
    </location>
</feature>
<evidence type="ECO:0000256" key="1">
    <source>
        <dbReference type="ARBA" id="ARBA00004651"/>
    </source>
</evidence>
<dbReference type="InterPro" id="IPR038766">
    <property type="entry name" value="Membrane_comp_ABC_pdt"/>
</dbReference>
<evidence type="ECO:0000313" key="9">
    <source>
        <dbReference type="Proteomes" id="UP000650628"/>
    </source>
</evidence>
<feature type="domain" description="ABC3 transporter permease C-terminal" evidence="7">
    <location>
        <begin position="206"/>
        <end position="319"/>
    </location>
</feature>
<keyword evidence="5 6" id="KW-0472">Membrane</keyword>
<feature type="transmembrane region" description="Helical" evidence="6">
    <location>
        <begin position="422"/>
        <end position="443"/>
    </location>
</feature>
<dbReference type="PANTHER" id="PTHR30287">
    <property type="entry name" value="MEMBRANE COMPONENT OF PREDICTED ABC SUPERFAMILY METABOLITE UPTAKE TRANSPORTER"/>
    <property type="match status" value="1"/>
</dbReference>
<evidence type="ECO:0000256" key="3">
    <source>
        <dbReference type="ARBA" id="ARBA00022692"/>
    </source>
</evidence>
<comment type="subcellular location">
    <subcellularLocation>
        <location evidence="1">Cell membrane</location>
        <topology evidence="1">Multi-pass membrane protein</topology>
    </subcellularLocation>
</comment>
<feature type="transmembrane region" description="Helical" evidence="6">
    <location>
        <begin position="296"/>
        <end position="318"/>
    </location>
</feature>